<feature type="transmembrane region" description="Helical" evidence="5">
    <location>
        <begin position="24"/>
        <end position="46"/>
    </location>
</feature>
<dbReference type="Gene3D" id="1.10.3720.10">
    <property type="entry name" value="MetI-like"/>
    <property type="match status" value="1"/>
</dbReference>
<proteinExistence type="predicted"/>
<dbReference type="InterPro" id="IPR000515">
    <property type="entry name" value="MetI-like"/>
</dbReference>
<dbReference type="Pfam" id="PF12911">
    <property type="entry name" value="OppC_N"/>
    <property type="match status" value="1"/>
</dbReference>
<feature type="transmembrane region" description="Helical" evidence="5">
    <location>
        <begin position="256"/>
        <end position="278"/>
    </location>
</feature>
<keyword evidence="2 5" id="KW-0812">Transmembrane</keyword>
<sequence>MSIATQRRRIALTRFWMSFRHDRTGMIGLGILGAFIIVAVLAPILIPASALDVTKADGGRFQPPSLAYPLGTDDSGRSVLLLIASGTRISLTVGIAATIISMVIGTTVGIMAGHFRGPGSHALVGVTDWFLVIPFLPLAIVLATVLGPSLLNLIIVIGVTSWAGTARLIRAQTLSIEGRPYLERAKALGAGNWFQMSRHVLPNVIPLVLANTTLTVAIAILSETTLSFLGLGDPMAPSWGAILDNAFSTGAVSRGAWWFVLPPGLCVIAVVLSFTLVGRAMERIVDPRGRD</sequence>
<evidence type="ECO:0000256" key="4">
    <source>
        <dbReference type="ARBA" id="ARBA00023136"/>
    </source>
</evidence>
<evidence type="ECO:0000256" key="5">
    <source>
        <dbReference type="SAM" id="Phobius"/>
    </source>
</evidence>
<accession>A0A6J7GVV7</accession>
<dbReference type="PANTHER" id="PTHR43839:SF1">
    <property type="entry name" value="OPPC IN A BINDING PROTEIN-DEPENDENT TRANSPORT SYSTEM"/>
    <property type="match status" value="1"/>
</dbReference>
<dbReference type="AlphaFoldDB" id="A0A6J7GVV7"/>
<dbReference type="SUPFAM" id="SSF161098">
    <property type="entry name" value="MetI-like"/>
    <property type="match status" value="1"/>
</dbReference>
<gene>
    <name evidence="7" type="ORF">UFOPK3610_00909</name>
</gene>
<dbReference type="InterPro" id="IPR035906">
    <property type="entry name" value="MetI-like_sf"/>
</dbReference>
<evidence type="ECO:0000256" key="2">
    <source>
        <dbReference type="ARBA" id="ARBA00022692"/>
    </source>
</evidence>
<feature type="transmembrane region" description="Helical" evidence="5">
    <location>
        <begin position="149"/>
        <end position="169"/>
    </location>
</feature>
<name>A0A6J7GVV7_9ZZZZ</name>
<dbReference type="InterPro" id="IPR025966">
    <property type="entry name" value="OppC_N"/>
</dbReference>
<dbReference type="GO" id="GO:0005886">
    <property type="term" value="C:plasma membrane"/>
    <property type="evidence" value="ECO:0007669"/>
    <property type="project" value="UniProtKB-SubCell"/>
</dbReference>
<evidence type="ECO:0000313" key="7">
    <source>
        <dbReference type="EMBL" id="CAB4912611.1"/>
    </source>
</evidence>
<dbReference type="GO" id="GO:0055085">
    <property type="term" value="P:transmembrane transport"/>
    <property type="evidence" value="ECO:0007669"/>
    <property type="project" value="InterPro"/>
</dbReference>
<comment type="subcellular location">
    <subcellularLocation>
        <location evidence="1">Membrane</location>
        <topology evidence="1">Multi-pass membrane protein</topology>
    </subcellularLocation>
</comment>
<reference evidence="7" key="1">
    <citation type="submission" date="2020-05" db="EMBL/GenBank/DDBJ databases">
        <authorList>
            <person name="Chiriac C."/>
            <person name="Salcher M."/>
            <person name="Ghai R."/>
            <person name="Kavagutti S V."/>
        </authorList>
    </citation>
    <scope>NUCLEOTIDE SEQUENCE</scope>
</reference>
<dbReference type="EMBL" id="CAFBMR010000029">
    <property type="protein sequence ID" value="CAB4912611.1"/>
    <property type="molecule type" value="Genomic_DNA"/>
</dbReference>
<feature type="transmembrane region" description="Helical" evidence="5">
    <location>
        <begin position="122"/>
        <end position="143"/>
    </location>
</feature>
<feature type="transmembrane region" description="Helical" evidence="5">
    <location>
        <begin position="200"/>
        <end position="221"/>
    </location>
</feature>
<evidence type="ECO:0000256" key="3">
    <source>
        <dbReference type="ARBA" id="ARBA00022989"/>
    </source>
</evidence>
<feature type="domain" description="ABC transmembrane type-1" evidence="6">
    <location>
        <begin position="87"/>
        <end position="278"/>
    </location>
</feature>
<protein>
    <submittedName>
        <fullName evidence="7">Unannotated protein</fullName>
    </submittedName>
</protein>
<organism evidence="7">
    <name type="scientific">freshwater metagenome</name>
    <dbReference type="NCBI Taxonomy" id="449393"/>
    <lineage>
        <taxon>unclassified sequences</taxon>
        <taxon>metagenomes</taxon>
        <taxon>ecological metagenomes</taxon>
    </lineage>
</organism>
<evidence type="ECO:0000259" key="6">
    <source>
        <dbReference type="PROSITE" id="PS50928"/>
    </source>
</evidence>
<keyword evidence="4 5" id="KW-0472">Membrane</keyword>
<keyword evidence="3 5" id="KW-1133">Transmembrane helix</keyword>
<dbReference type="PROSITE" id="PS50928">
    <property type="entry name" value="ABC_TM1"/>
    <property type="match status" value="1"/>
</dbReference>
<dbReference type="PANTHER" id="PTHR43839">
    <property type="entry name" value="OPPC IN A BINDING PROTEIN-DEPENDENT TRANSPORT SYSTEM"/>
    <property type="match status" value="1"/>
</dbReference>
<dbReference type="Pfam" id="PF00528">
    <property type="entry name" value="BPD_transp_1"/>
    <property type="match status" value="1"/>
</dbReference>
<feature type="transmembrane region" description="Helical" evidence="5">
    <location>
        <begin position="89"/>
        <end position="110"/>
    </location>
</feature>
<evidence type="ECO:0000256" key="1">
    <source>
        <dbReference type="ARBA" id="ARBA00004141"/>
    </source>
</evidence>
<dbReference type="CDD" id="cd06261">
    <property type="entry name" value="TM_PBP2"/>
    <property type="match status" value="1"/>
</dbReference>